<dbReference type="GO" id="GO:0005737">
    <property type="term" value="C:cytoplasm"/>
    <property type="evidence" value="ECO:0007669"/>
    <property type="project" value="TreeGrafter"/>
</dbReference>
<dbReference type="PANTHER" id="PTHR48079:SF9">
    <property type="entry name" value="PUTATIVE-RELATED"/>
    <property type="match status" value="1"/>
</dbReference>
<name>A0A9P6W7H6_RHOMI</name>
<proteinExistence type="predicted"/>
<evidence type="ECO:0000313" key="3">
    <source>
        <dbReference type="EMBL" id="KAG0664966.1"/>
    </source>
</evidence>
<feature type="region of interest" description="Disordered" evidence="1">
    <location>
        <begin position="117"/>
        <end position="139"/>
    </location>
</feature>
<dbReference type="PANTHER" id="PTHR48079">
    <property type="entry name" value="PROTEIN YEEZ"/>
    <property type="match status" value="1"/>
</dbReference>
<dbReference type="InterPro" id="IPR051783">
    <property type="entry name" value="NAD(P)-dependent_oxidoreduct"/>
</dbReference>
<dbReference type="SUPFAM" id="SSF51735">
    <property type="entry name" value="NAD(P)-binding Rossmann-fold domains"/>
    <property type="match status" value="1"/>
</dbReference>
<dbReference type="Pfam" id="PF01370">
    <property type="entry name" value="Epimerase"/>
    <property type="match status" value="1"/>
</dbReference>
<dbReference type="Gene3D" id="3.40.50.720">
    <property type="entry name" value="NAD(P)-binding Rossmann-like Domain"/>
    <property type="match status" value="1"/>
</dbReference>
<dbReference type="EMBL" id="PUHQ01000011">
    <property type="protein sequence ID" value="KAG0664966.1"/>
    <property type="molecule type" value="Genomic_DNA"/>
</dbReference>
<evidence type="ECO:0000313" key="4">
    <source>
        <dbReference type="Proteomes" id="UP000777482"/>
    </source>
</evidence>
<comment type="caution">
    <text evidence="3">The sequence shown here is derived from an EMBL/GenBank/DDBJ whole genome shotgun (WGS) entry which is preliminary data.</text>
</comment>
<dbReference type="Proteomes" id="UP000777482">
    <property type="component" value="Unassembled WGS sequence"/>
</dbReference>
<evidence type="ECO:0000256" key="1">
    <source>
        <dbReference type="SAM" id="MobiDB-lite"/>
    </source>
</evidence>
<dbReference type="CDD" id="cd05262">
    <property type="entry name" value="SDR_a7"/>
    <property type="match status" value="1"/>
</dbReference>
<keyword evidence="4" id="KW-1185">Reference proteome</keyword>
<protein>
    <recommendedName>
        <fullName evidence="2">NAD-dependent epimerase/dehydratase domain-containing protein</fullName>
    </recommendedName>
</protein>
<gene>
    <name evidence="3" type="ORF">C6P46_000592</name>
</gene>
<dbReference type="OrthoDB" id="10000533at2759"/>
<dbReference type="InterPro" id="IPR001509">
    <property type="entry name" value="Epimerase_deHydtase"/>
</dbReference>
<sequence>MLVFVTGAAGFVGTAVVRELLAHGHQVLGLARSTENADKLKALGAEIHQGSLDDVDSLTAGAAKADGVVHLAFKHDFANFVANCELDGRVIEALAKPLIGTNKPLVVTSGSLMVRKLPGDANQDDPAPEDTPLPPVEGHPLRRISEDTALALASKGVRTSVVRLAPTVHGPGDRGFLPMIIAKSREKGFVPVIGEGKNVWPGVHRDDAAVLFRLAVESAPAGSILHAAAEEAVPVISILETIATKLGVETKRIAPEEVSEYGILAMFLTAQNPMSSKKTRELLGWTPKQIGLLEDVKSNTYTADMTPGF</sequence>
<organism evidence="3 4">
    <name type="scientific">Rhodotorula mucilaginosa</name>
    <name type="common">Yeast</name>
    <name type="synonym">Rhodotorula rubra</name>
    <dbReference type="NCBI Taxonomy" id="5537"/>
    <lineage>
        <taxon>Eukaryota</taxon>
        <taxon>Fungi</taxon>
        <taxon>Dikarya</taxon>
        <taxon>Basidiomycota</taxon>
        <taxon>Pucciniomycotina</taxon>
        <taxon>Microbotryomycetes</taxon>
        <taxon>Sporidiobolales</taxon>
        <taxon>Sporidiobolaceae</taxon>
        <taxon>Rhodotorula</taxon>
    </lineage>
</organism>
<reference evidence="3 4" key="1">
    <citation type="submission" date="2020-11" db="EMBL/GenBank/DDBJ databases">
        <title>Kefir isolates.</title>
        <authorList>
            <person name="Marcisauskas S."/>
            <person name="Kim Y."/>
            <person name="Blasche S."/>
        </authorList>
    </citation>
    <scope>NUCLEOTIDE SEQUENCE [LARGE SCALE GENOMIC DNA]</scope>
    <source>
        <strain evidence="3 4">KR</strain>
    </source>
</reference>
<accession>A0A9P6W7H6</accession>
<feature type="domain" description="NAD-dependent epimerase/dehydratase" evidence="2">
    <location>
        <begin position="3"/>
        <end position="219"/>
    </location>
</feature>
<evidence type="ECO:0000259" key="2">
    <source>
        <dbReference type="Pfam" id="PF01370"/>
    </source>
</evidence>
<dbReference type="GO" id="GO:0004029">
    <property type="term" value="F:aldehyde dehydrogenase (NAD+) activity"/>
    <property type="evidence" value="ECO:0007669"/>
    <property type="project" value="TreeGrafter"/>
</dbReference>
<dbReference type="InterPro" id="IPR036291">
    <property type="entry name" value="NAD(P)-bd_dom_sf"/>
</dbReference>
<dbReference type="AlphaFoldDB" id="A0A9P6W7H6"/>